<keyword evidence="6 10" id="KW-0560">Oxidoreductase</keyword>
<sequence length="503" mass="57603">MPFPVELLFLCWSVTVLYILVRFNKTRRSLPPGPLSLPYIGNLRYLISRPNWFTYTEWYQKYDSDIVHVNIAGSSYIILNSLEAATELLERRSGIYSSRWGIHLRYAGRYKWSFVLMPYGPEWKAQRKLCTNMFNPNNPDEHESRELKATRIFLLKLHKSPNDLFQHLLDMAGSTILSIVYGFDVAAVQHSLHTVNAEEGAQGFLQASILGNFLVDDVPWLRYVPSWFPGASFQAQAQFWRKYMEKILHGPFDEMKNHFVSERNISGLESCFISQCLGKASGECDDEMFIKSVAASLYLGGTDTTVTTLKSFFLAMIQYPECQKKAQQELDCIIGRNRLPDFADRDTLPYIEAILHETMRRARILTQNGLPHLVSEEDVYNGYRIPKNSIVITNMWAMMRDERNFKDPFTFNPDRYIRPADGQLDLDLLKRATAGFGFGRRICPGKHMALSAMWIAIASILSVFEISKAVDENGQVIEPSMKFKSTLQAPSQGHRVGIKKSVE</sequence>
<evidence type="ECO:0000256" key="9">
    <source>
        <dbReference type="PIRSR" id="PIRSR602401-1"/>
    </source>
</evidence>
<dbReference type="GO" id="GO:0020037">
    <property type="term" value="F:heme binding"/>
    <property type="evidence" value="ECO:0007669"/>
    <property type="project" value="InterPro"/>
</dbReference>
<reference evidence="11" key="1">
    <citation type="submission" date="2022-08" db="EMBL/GenBank/DDBJ databases">
        <authorList>
            <consortium name="DOE Joint Genome Institute"/>
            <person name="Min B."/>
            <person name="Riley R."/>
            <person name="Sierra-Patev S."/>
            <person name="Naranjo-Ortiz M."/>
            <person name="Looney B."/>
            <person name="Konkel Z."/>
            <person name="Slot J.C."/>
            <person name="Sakamoto Y."/>
            <person name="Steenwyk J.L."/>
            <person name="Rokas A."/>
            <person name="Carro J."/>
            <person name="Camarero S."/>
            <person name="Ferreira P."/>
            <person name="Molpeceres G."/>
            <person name="Ruiz-Duenas F.J."/>
            <person name="Serrano A."/>
            <person name="Henrissat B."/>
            <person name="Drula E."/>
            <person name="Hughes K.W."/>
            <person name="Mata J.L."/>
            <person name="Ishikawa N.K."/>
            <person name="Vargas-Isla R."/>
            <person name="Ushijima S."/>
            <person name="Smith C.A."/>
            <person name="Ahrendt S."/>
            <person name="Andreopoulos W."/>
            <person name="He G."/>
            <person name="Labutti K."/>
            <person name="Lipzen A."/>
            <person name="Ng V."/>
            <person name="Sandor L."/>
            <person name="Barry K."/>
            <person name="Martinez A.T."/>
            <person name="Xiao Y."/>
            <person name="Gibbons J.G."/>
            <person name="Terashima K."/>
            <person name="Hibbett D.S."/>
            <person name="Grigoriev I.V."/>
        </authorList>
    </citation>
    <scope>NUCLEOTIDE SEQUENCE</scope>
    <source>
        <strain evidence="11">TFB9207</strain>
    </source>
</reference>
<evidence type="ECO:0000256" key="6">
    <source>
        <dbReference type="ARBA" id="ARBA00023002"/>
    </source>
</evidence>
<evidence type="ECO:0000256" key="3">
    <source>
        <dbReference type="ARBA" id="ARBA00010617"/>
    </source>
</evidence>
<organism evidence="11 12">
    <name type="scientific">Lentinula raphanica</name>
    <dbReference type="NCBI Taxonomy" id="153919"/>
    <lineage>
        <taxon>Eukaryota</taxon>
        <taxon>Fungi</taxon>
        <taxon>Dikarya</taxon>
        <taxon>Basidiomycota</taxon>
        <taxon>Agaricomycotina</taxon>
        <taxon>Agaricomycetes</taxon>
        <taxon>Agaricomycetidae</taxon>
        <taxon>Agaricales</taxon>
        <taxon>Marasmiineae</taxon>
        <taxon>Omphalotaceae</taxon>
        <taxon>Lentinula</taxon>
    </lineage>
</organism>
<dbReference type="Proteomes" id="UP001163846">
    <property type="component" value="Unassembled WGS sequence"/>
</dbReference>
<keyword evidence="4 9" id="KW-0349">Heme</keyword>
<name>A0AA38U596_9AGAR</name>
<evidence type="ECO:0000256" key="7">
    <source>
        <dbReference type="ARBA" id="ARBA00023004"/>
    </source>
</evidence>
<dbReference type="InterPro" id="IPR002401">
    <property type="entry name" value="Cyt_P450_E_grp-I"/>
</dbReference>
<dbReference type="GO" id="GO:0004497">
    <property type="term" value="F:monooxygenase activity"/>
    <property type="evidence" value="ECO:0007669"/>
    <property type="project" value="UniProtKB-KW"/>
</dbReference>
<evidence type="ECO:0000256" key="1">
    <source>
        <dbReference type="ARBA" id="ARBA00001971"/>
    </source>
</evidence>
<dbReference type="InterPro" id="IPR050364">
    <property type="entry name" value="Cytochrome_P450_fung"/>
</dbReference>
<evidence type="ECO:0000256" key="8">
    <source>
        <dbReference type="ARBA" id="ARBA00023033"/>
    </source>
</evidence>
<accession>A0AA38U596</accession>
<comment type="cofactor">
    <cofactor evidence="1 9">
        <name>heme</name>
        <dbReference type="ChEBI" id="CHEBI:30413"/>
    </cofactor>
</comment>
<evidence type="ECO:0000256" key="2">
    <source>
        <dbReference type="ARBA" id="ARBA00005179"/>
    </source>
</evidence>
<dbReference type="PANTHER" id="PTHR46300">
    <property type="entry name" value="P450, PUTATIVE (EUROFUNG)-RELATED-RELATED"/>
    <property type="match status" value="1"/>
</dbReference>
<dbReference type="GO" id="GO:0016705">
    <property type="term" value="F:oxidoreductase activity, acting on paired donors, with incorporation or reduction of molecular oxygen"/>
    <property type="evidence" value="ECO:0007669"/>
    <property type="project" value="InterPro"/>
</dbReference>
<dbReference type="SUPFAM" id="SSF48264">
    <property type="entry name" value="Cytochrome P450"/>
    <property type="match status" value="1"/>
</dbReference>
<dbReference type="Pfam" id="PF00067">
    <property type="entry name" value="p450"/>
    <property type="match status" value="1"/>
</dbReference>
<comment type="similarity">
    <text evidence="3 10">Belongs to the cytochrome P450 family.</text>
</comment>
<keyword evidence="12" id="KW-1185">Reference proteome</keyword>
<dbReference type="InterPro" id="IPR017972">
    <property type="entry name" value="Cyt_P450_CS"/>
</dbReference>
<evidence type="ECO:0000256" key="4">
    <source>
        <dbReference type="ARBA" id="ARBA00022617"/>
    </source>
</evidence>
<comment type="pathway">
    <text evidence="2">Secondary metabolite biosynthesis.</text>
</comment>
<dbReference type="PRINTS" id="PR00463">
    <property type="entry name" value="EP450I"/>
</dbReference>
<evidence type="ECO:0000256" key="5">
    <source>
        <dbReference type="ARBA" id="ARBA00022723"/>
    </source>
</evidence>
<evidence type="ECO:0000256" key="10">
    <source>
        <dbReference type="RuleBase" id="RU000461"/>
    </source>
</evidence>
<dbReference type="PANTHER" id="PTHR46300:SF7">
    <property type="entry name" value="P450, PUTATIVE (EUROFUNG)-RELATED"/>
    <property type="match status" value="1"/>
</dbReference>
<dbReference type="GO" id="GO:0005506">
    <property type="term" value="F:iron ion binding"/>
    <property type="evidence" value="ECO:0007669"/>
    <property type="project" value="InterPro"/>
</dbReference>
<dbReference type="AlphaFoldDB" id="A0AA38U596"/>
<dbReference type="Gene3D" id="1.10.630.10">
    <property type="entry name" value="Cytochrome P450"/>
    <property type="match status" value="1"/>
</dbReference>
<keyword evidence="5 9" id="KW-0479">Metal-binding</keyword>
<feature type="binding site" description="axial binding residue" evidence="9">
    <location>
        <position position="443"/>
    </location>
    <ligand>
        <name>heme</name>
        <dbReference type="ChEBI" id="CHEBI:30413"/>
    </ligand>
    <ligandPart>
        <name>Fe</name>
        <dbReference type="ChEBI" id="CHEBI:18248"/>
    </ligandPart>
</feature>
<keyword evidence="7 9" id="KW-0408">Iron</keyword>
<dbReference type="CDD" id="cd11065">
    <property type="entry name" value="CYP64-like"/>
    <property type="match status" value="1"/>
</dbReference>
<keyword evidence="8 10" id="KW-0503">Monooxygenase</keyword>
<protein>
    <submittedName>
        <fullName evidence="11">Cytochrome P450</fullName>
    </submittedName>
</protein>
<dbReference type="InterPro" id="IPR036396">
    <property type="entry name" value="Cyt_P450_sf"/>
</dbReference>
<dbReference type="EMBL" id="MU807203">
    <property type="protein sequence ID" value="KAJ3831840.1"/>
    <property type="molecule type" value="Genomic_DNA"/>
</dbReference>
<dbReference type="InterPro" id="IPR001128">
    <property type="entry name" value="Cyt_P450"/>
</dbReference>
<comment type="caution">
    <text evidence="11">The sequence shown here is derived from an EMBL/GenBank/DDBJ whole genome shotgun (WGS) entry which is preliminary data.</text>
</comment>
<dbReference type="PROSITE" id="PS00086">
    <property type="entry name" value="CYTOCHROME_P450"/>
    <property type="match status" value="1"/>
</dbReference>
<dbReference type="PRINTS" id="PR00385">
    <property type="entry name" value="P450"/>
</dbReference>
<gene>
    <name evidence="11" type="ORF">F5878DRAFT_549016</name>
</gene>
<proteinExistence type="inferred from homology"/>
<evidence type="ECO:0000313" key="11">
    <source>
        <dbReference type="EMBL" id="KAJ3831840.1"/>
    </source>
</evidence>
<evidence type="ECO:0000313" key="12">
    <source>
        <dbReference type="Proteomes" id="UP001163846"/>
    </source>
</evidence>